<dbReference type="SUPFAM" id="SSF56507">
    <property type="entry name" value="Methionine synthase activation domain-like"/>
    <property type="match status" value="1"/>
</dbReference>
<evidence type="ECO:0000313" key="1">
    <source>
        <dbReference type="EMBL" id="MBC3899775.1"/>
    </source>
</evidence>
<evidence type="ECO:0000313" key="2">
    <source>
        <dbReference type="Proteomes" id="UP000622405"/>
    </source>
</evidence>
<dbReference type="InterPro" id="IPR037010">
    <property type="entry name" value="VitB12-dep_Met_synth_activ_sf"/>
</dbReference>
<gene>
    <name evidence="1" type="ORF">GH811_09115</name>
</gene>
<keyword evidence="2" id="KW-1185">Reference proteome</keyword>
<name>A0ABR6YX51_9FIRM</name>
<organism evidence="1 2">
    <name type="scientific">Acetobacterium malicum</name>
    <dbReference type="NCBI Taxonomy" id="52692"/>
    <lineage>
        <taxon>Bacteria</taxon>
        <taxon>Bacillati</taxon>
        <taxon>Bacillota</taxon>
        <taxon>Clostridia</taxon>
        <taxon>Eubacteriales</taxon>
        <taxon>Eubacteriaceae</taxon>
        <taxon>Acetobacterium</taxon>
    </lineage>
</organism>
<dbReference type="Gene3D" id="3.40.109.40">
    <property type="match status" value="1"/>
</dbReference>
<evidence type="ECO:0008006" key="3">
    <source>
        <dbReference type="Google" id="ProtNLM"/>
    </source>
</evidence>
<protein>
    <recommendedName>
        <fullName evidence="3">AdoMet activation domain-containing protein</fullName>
    </recommendedName>
</protein>
<accession>A0ABR6YX51</accession>
<reference evidence="1 2" key="1">
    <citation type="journal article" date="2020" name="mSystems">
        <title>Defining Genomic and Predicted Metabolic Features of the Acetobacterium Genus.</title>
        <authorList>
            <person name="Ross D.E."/>
            <person name="Marshall C.W."/>
            <person name="Gulliver D."/>
            <person name="May H.D."/>
            <person name="Norman R.S."/>
        </authorList>
    </citation>
    <scope>NUCLEOTIDE SEQUENCE [LARGE SCALE GENOMIC DNA]</scope>
    <source>
        <strain evidence="1 2">DSM 4132</strain>
    </source>
</reference>
<dbReference type="Proteomes" id="UP000622405">
    <property type="component" value="Unassembled WGS sequence"/>
</dbReference>
<comment type="caution">
    <text evidence="1">The sequence shown here is derived from an EMBL/GenBank/DDBJ whole genome shotgun (WGS) entry which is preliminary data.</text>
</comment>
<dbReference type="RefSeq" id="WP_186894179.1">
    <property type="nucleotide sequence ID" value="NZ_WJBE01000006.1"/>
</dbReference>
<proteinExistence type="predicted"/>
<sequence length="227" mass="26091">MERIVLNPVKIPYDMDKMELLKGLKTDSKNYEMILEIIENTGEMIKPRAILKWCNVEKVEQGSVTLMGQTFISKLLFDKLYNLEKVLLNIVTAGDELDVLKGKYSASVVDIIKYTILIETRKEVKNYISDIFGYNNIAELCPGSLPDWPVENNQYLFEMIGEASDIGVALKKDYFMTPINTVSGILYADDKDFINCRLCKKSCIGRRKPFNESEYLRIFKQNEINEG</sequence>
<dbReference type="EMBL" id="WJBE01000006">
    <property type="protein sequence ID" value="MBC3899775.1"/>
    <property type="molecule type" value="Genomic_DNA"/>
</dbReference>